<protein>
    <submittedName>
        <fullName evidence="1">Uncharacterized protein</fullName>
    </submittedName>
</protein>
<accession>A0ABU9K1S9</accession>
<proteinExistence type="predicted"/>
<dbReference type="RefSeq" id="WP_342020782.1">
    <property type="nucleotide sequence ID" value="NZ_CP155471.1"/>
</dbReference>
<keyword evidence="2" id="KW-1185">Reference proteome</keyword>
<organism evidence="1 2">
    <name type="scientific">Caldifermentibacillus hisashii</name>
    <dbReference type="NCBI Taxonomy" id="996558"/>
    <lineage>
        <taxon>Bacteria</taxon>
        <taxon>Bacillati</taxon>
        <taxon>Bacillota</taxon>
        <taxon>Bacilli</taxon>
        <taxon>Bacillales</taxon>
        <taxon>Bacillaceae</taxon>
        <taxon>Caldifermentibacillus</taxon>
    </lineage>
</organism>
<gene>
    <name evidence="1" type="ORF">NST17_17915</name>
</gene>
<dbReference type="Proteomes" id="UP001459714">
    <property type="component" value="Unassembled WGS sequence"/>
</dbReference>
<evidence type="ECO:0000313" key="2">
    <source>
        <dbReference type="Proteomes" id="UP001459714"/>
    </source>
</evidence>
<sequence length="92" mass="10957">MDTVISLFSNHSKLQRYLTDDYINIYEGIIEEEKLKKLSNPWSRCEKFVLQLALHLYSGRGKLDLNDIDYLDDKNKHLVMEMEAMKIRFKAM</sequence>
<name>A0ABU9K1S9_9BACI</name>
<dbReference type="EMBL" id="JBBYAK010000001">
    <property type="protein sequence ID" value="MEL3959033.1"/>
    <property type="molecule type" value="Genomic_DNA"/>
</dbReference>
<evidence type="ECO:0000313" key="1">
    <source>
        <dbReference type="EMBL" id="MEL3959033.1"/>
    </source>
</evidence>
<reference evidence="1 2" key="1">
    <citation type="submission" date="2024-03" db="EMBL/GenBank/DDBJ databases">
        <title>Bacilli Hybrid Assemblies.</title>
        <authorList>
            <person name="Kovac J."/>
        </authorList>
    </citation>
    <scope>NUCLEOTIDE SEQUENCE [LARGE SCALE GENOMIC DNA]</scope>
    <source>
        <strain evidence="1 2">FSL M8-0022</strain>
    </source>
</reference>
<comment type="caution">
    <text evidence="1">The sequence shown here is derived from an EMBL/GenBank/DDBJ whole genome shotgun (WGS) entry which is preliminary data.</text>
</comment>